<gene>
    <name evidence="4" type="ORF">IU459_27000</name>
</gene>
<evidence type="ECO:0000256" key="1">
    <source>
        <dbReference type="SAM" id="Coils"/>
    </source>
</evidence>
<accession>A0ABS0CX41</accession>
<evidence type="ECO:0000256" key="2">
    <source>
        <dbReference type="SAM" id="MobiDB-lite"/>
    </source>
</evidence>
<feature type="domain" description="Transglycosylase SLT" evidence="3">
    <location>
        <begin position="1175"/>
        <end position="1250"/>
    </location>
</feature>
<keyword evidence="5" id="KW-1185">Reference proteome</keyword>
<evidence type="ECO:0000313" key="4">
    <source>
        <dbReference type="EMBL" id="MBF6301164.1"/>
    </source>
</evidence>
<dbReference type="Proteomes" id="UP000702209">
    <property type="component" value="Unassembled WGS sequence"/>
</dbReference>
<dbReference type="InterPro" id="IPR008258">
    <property type="entry name" value="Transglycosylase_SLT_dom_1"/>
</dbReference>
<feature type="coiled-coil region" evidence="1">
    <location>
        <begin position="564"/>
        <end position="594"/>
    </location>
</feature>
<comment type="caution">
    <text evidence="4">The sequence shown here is derived from an EMBL/GenBank/DDBJ whole genome shotgun (WGS) entry which is preliminary data.</text>
</comment>
<sequence>MSRFADELRDRLAEITAALDVEINPDTSGFADALRTRLETIQAQLDVTVGVDQTSLDNLENLIRARLALMDLAVDIHVGADTRVAANDIAMLRQLAGQDMTIQVDADTASAAAQIAALNGQTVTVNVAASGTSRSGSGGLPSGFGNAGLLNAGVLGIGALPAGGAAIASIGADIQALAQAGALLPGIFAGAAAGVSTLVVGLGGMKDALFADGKKAMEAYDGLGREGRALVDTSKRFGDQWDRISTRVQNTTLAGLSQPLDRMLTTQLPALDRGMGGVAKQFNTGLHTALDELGNEQSTTFLDTVFANTTDAAGNLNGSITPIINSVRTLGGTGSTFLPQLAQGFTNATTRLDAFLTRADKSGDLSRWMREGIDTGRELFSVIGNVGSMIASVLRAGKTDGDGFLGTVDNLTERWAGWLKSSEGQAKMKSFFAEGREQLDRWLPLLKSAGSLIVTAYEAAQAWSAILMPFLRAGSELLGQHDSLLKTVLISYLAFRTLSPIFNTLQTAISGANTRLQTFRTAMASSSGTTAFSRALGGIGAMLGPGGLVTAGVVTASALIGTLAAKHQEAADAAERQRTKLRELRETLDEQIGAVTKESIASTTNDLEDRGFLERAQTLGVDPQRYVRAGLGLDQAGKDDINARLTGIILEQYPKDKNSKMQFDQVAQTLGLTSTEVAQALQGIPDAVAKFDQAWAKNGNGSLQDLAELKEALPDIAESAATLGGEMNGLETETGRARESHLRINEALNGTFQLTERGKAAFEAYGGAVGVVTANTVELKAASAEQAASMIQGLRAAGREVELMPDEKTLKITLNADQAKSEIREVTKPESKTVTINAEYAKATESGEWRAPMAFRADGGPVTGGIPGRDSVPILAMPGEHMLTTSDVDKLGGQAGVYRFRAALQAGLVRPMRAGGAVGWTRGDEVDLQQAQNAVTKAEEELRVLDFKKNVSPSQRRAAELKIDEAKNKVHELEDKKAGRTGSSTEVLPQQALPGRRSGKDLDREDAQAAVDQANTERNRVYNDLNSTPEEQAAADRKYQRAQNSLAEANKSEKSGDSTDLSLQGIFSRAGGIVAEGILSGLGLENSILSSNNVYNKAFNSIVDFSSNTSRDEQAGAGDGYAYVPKNLPVDREDRPAGTSGQAGRSAESYDAGGGVEQWSGTFAQVLRGLAMPASWLELGKAQMRTESGGNPKAINLWDSNAQKGTPSKGLMQVIDPTFASYRSALYPDDIWDPSANIAAALRYTVARYGSPVGVWGQGHGYRNGGWAWGPGGPRGDGFFAPLSNGEFVVNAVDAALNAPTLEAINAGLPVPLPPLPVGMGARGGDSTTINRDHGTHFHAPIQLADPHEFIRELERHQALQAQGPMAGLPG</sequence>
<protein>
    <submittedName>
        <fullName evidence="4">Transglycosylase SLT domain-containing protein</fullName>
    </submittedName>
</protein>
<feature type="compositionally biased region" description="Basic and acidic residues" evidence="2">
    <location>
        <begin position="998"/>
        <end position="1007"/>
    </location>
</feature>
<name>A0ABS0CX41_9NOCA</name>
<dbReference type="EMBL" id="JADLQX010000024">
    <property type="protein sequence ID" value="MBF6301164.1"/>
    <property type="molecule type" value="Genomic_DNA"/>
</dbReference>
<dbReference type="Pfam" id="PF01464">
    <property type="entry name" value="SLT"/>
    <property type="match status" value="1"/>
</dbReference>
<organism evidence="4 5">
    <name type="scientific">Nocardia amamiensis</name>
    <dbReference type="NCBI Taxonomy" id="404578"/>
    <lineage>
        <taxon>Bacteria</taxon>
        <taxon>Bacillati</taxon>
        <taxon>Actinomycetota</taxon>
        <taxon>Actinomycetes</taxon>
        <taxon>Mycobacteriales</taxon>
        <taxon>Nocardiaceae</taxon>
        <taxon>Nocardia</taxon>
    </lineage>
</organism>
<feature type="region of interest" description="Disordered" evidence="2">
    <location>
        <begin position="1109"/>
        <end position="1153"/>
    </location>
</feature>
<proteinExistence type="predicted"/>
<feature type="region of interest" description="Disordered" evidence="2">
    <location>
        <begin position="972"/>
        <end position="1059"/>
    </location>
</feature>
<evidence type="ECO:0000313" key="5">
    <source>
        <dbReference type="Proteomes" id="UP000702209"/>
    </source>
</evidence>
<dbReference type="InterPro" id="IPR023346">
    <property type="entry name" value="Lysozyme-like_dom_sf"/>
</dbReference>
<keyword evidence="1" id="KW-0175">Coiled coil</keyword>
<reference evidence="4 5" key="1">
    <citation type="submission" date="2020-10" db="EMBL/GenBank/DDBJ databases">
        <title>Identification of Nocardia species via Next-generation sequencing and recognition of intraspecies genetic diversity.</title>
        <authorList>
            <person name="Li P."/>
            <person name="Li P."/>
            <person name="Lu B."/>
        </authorList>
    </citation>
    <scope>NUCLEOTIDE SEQUENCE [LARGE SCALE GENOMIC DNA]</scope>
    <source>
        <strain evidence="4 5">BJ06-0157</strain>
    </source>
</reference>
<dbReference type="Gene3D" id="1.10.530.10">
    <property type="match status" value="1"/>
</dbReference>
<dbReference type="CDD" id="cd13402">
    <property type="entry name" value="LT_TF-like"/>
    <property type="match status" value="1"/>
</dbReference>
<dbReference type="SUPFAM" id="SSF53955">
    <property type="entry name" value="Lysozyme-like"/>
    <property type="match status" value="1"/>
</dbReference>
<evidence type="ECO:0000259" key="3">
    <source>
        <dbReference type="Pfam" id="PF01464"/>
    </source>
</evidence>